<comment type="caution">
    <text evidence="1">The sequence shown here is derived from an EMBL/GenBank/DDBJ whole genome shotgun (WGS) entry which is preliminary data.</text>
</comment>
<name>A0ABS7BSI9_9SPHN</name>
<evidence type="ECO:0008006" key="3">
    <source>
        <dbReference type="Google" id="ProtNLM"/>
    </source>
</evidence>
<keyword evidence="2" id="KW-1185">Reference proteome</keyword>
<evidence type="ECO:0000313" key="2">
    <source>
        <dbReference type="Proteomes" id="UP000759103"/>
    </source>
</evidence>
<dbReference type="SUPFAM" id="SSF51197">
    <property type="entry name" value="Clavaminate synthase-like"/>
    <property type="match status" value="1"/>
</dbReference>
<dbReference type="RefSeq" id="WP_219750115.1">
    <property type="nucleotide sequence ID" value="NZ_JAHXZN010000008.1"/>
</dbReference>
<reference evidence="1 2" key="1">
    <citation type="submission" date="2021-07" db="EMBL/GenBank/DDBJ databases">
        <title>Sphingomonas sp.</title>
        <authorList>
            <person name="Feng G."/>
            <person name="Li J."/>
            <person name="Pan M."/>
        </authorList>
    </citation>
    <scope>NUCLEOTIDE SEQUENCE [LARGE SCALE GENOMIC DNA]</scope>
    <source>
        <strain evidence="1 2">RRHST34</strain>
    </source>
</reference>
<accession>A0ABS7BSI9</accession>
<proteinExistence type="predicted"/>
<dbReference type="Proteomes" id="UP000759103">
    <property type="component" value="Unassembled WGS sequence"/>
</dbReference>
<sequence>MFDLDIPDFDSVASQIVDGLAPKFDDTHRIENAWRTNQVERQLATHPQILKTLHYLYGREAFPFQTLNFDRGTQQATHSDTIHFDSEPEGFISGVLSGT</sequence>
<dbReference type="EMBL" id="JAHXZN010000008">
    <property type="protein sequence ID" value="MBW6532570.1"/>
    <property type="molecule type" value="Genomic_DNA"/>
</dbReference>
<protein>
    <recommendedName>
        <fullName evidence="3">Phytanoyl-CoA dioxygenase</fullName>
    </recommendedName>
</protein>
<evidence type="ECO:0000313" key="1">
    <source>
        <dbReference type="EMBL" id="MBW6532570.1"/>
    </source>
</evidence>
<organism evidence="1 2">
    <name type="scientific">Sphingomonas citri</name>
    <dbReference type="NCBI Taxonomy" id="2862499"/>
    <lineage>
        <taxon>Bacteria</taxon>
        <taxon>Pseudomonadati</taxon>
        <taxon>Pseudomonadota</taxon>
        <taxon>Alphaproteobacteria</taxon>
        <taxon>Sphingomonadales</taxon>
        <taxon>Sphingomonadaceae</taxon>
        <taxon>Sphingomonas</taxon>
    </lineage>
</organism>
<gene>
    <name evidence="1" type="ORF">KZ820_17650</name>
</gene>